<evidence type="ECO:0000256" key="15">
    <source>
        <dbReference type="ARBA" id="ARBA00082439"/>
    </source>
</evidence>
<feature type="region of interest" description="Disordered" evidence="16">
    <location>
        <begin position="1037"/>
        <end position="1367"/>
    </location>
</feature>
<name>A0ABD1JK19_9TELE</name>
<dbReference type="GO" id="GO:0045202">
    <property type="term" value="C:synapse"/>
    <property type="evidence" value="ECO:0007669"/>
    <property type="project" value="UniProtKB-SubCell"/>
</dbReference>
<feature type="domain" description="PDZ" evidence="18">
    <location>
        <begin position="693"/>
        <end position="781"/>
    </location>
</feature>
<feature type="region of interest" description="Disordered" evidence="16">
    <location>
        <begin position="145"/>
        <end position="349"/>
    </location>
</feature>
<feature type="region of interest" description="Disordered" evidence="16">
    <location>
        <begin position="395"/>
        <end position="626"/>
    </location>
</feature>
<proteinExistence type="predicted"/>
<evidence type="ECO:0000256" key="3">
    <source>
        <dbReference type="ARBA" id="ARBA00022490"/>
    </source>
</evidence>
<gene>
    <name evidence="19" type="ORF">ACEWY4_016334</name>
</gene>
<feature type="compositionally biased region" description="Polar residues" evidence="16">
    <location>
        <begin position="182"/>
        <end position="193"/>
    </location>
</feature>
<keyword evidence="5" id="KW-0221">Differentiation</keyword>
<dbReference type="GO" id="GO:0005856">
    <property type="term" value="C:cytoskeleton"/>
    <property type="evidence" value="ECO:0007669"/>
    <property type="project" value="UniProtKB-SubCell"/>
</dbReference>
<comment type="caution">
    <text evidence="19">The sequence shown here is derived from an EMBL/GenBank/DDBJ whole genome shotgun (WGS) entry which is preliminary data.</text>
</comment>
<evidence type="ECO:0000256" key="10">
    <source>
        <dbReference type="ARBA" id="ARBA00023212"/>
    </source>
</evidence>
<feature type="region of interest" description="Disordered" evidence="16">
    <location>
        <begin position="795"/>
        <end position="896"/>
    </location>
</feature>
<feature type="compositionally biased region" description="Basic and acidic residues" evidence="16">
    <location>
        <begin position="1"/>
        <end position="12"/>
    </location>
</feature>
<keyword evidence="6" id="KW-0524">Neurogenesis</keyword>
<dbReference type="CDD" id="cd09512">
    <property type="entry name" value="SAM_Neurabin-like"/>
    <property type="match status" value="1"/>
</dbReference>
<dbReference type="InterPro" id="IPR036034">
    <property type="entry name" value="PDZ_sf"/>
</dbReference>
<accession>A0ABD1JK19</accession>
<feature type="compositionally biased region" description="Polar residues" evidence="16">
    <location>
        <begin position="1287"/>
        <end position="1301"/>
    </location>
</feature>
<dbReference type="GO" id="GO:0030154">
    <property type="term" value="P:cell differentiation"/>
    <property type="evidence" value="ECO:0007669"/>
    <property type="project" value="UniProtKB-KW"/>
</dbReference>
<keyword evidence="3" id="KW-0963">Cytoplasm</keyword>
<dbReference type="Pfam" id="PF17817">
    <property type="entry name" value="PDZ_5"/>
    <property type="match status" value="1"/>
</dbReference>
<feature type="compositionally biased region" description="Basic and acidic residues" evidence="16">
    <location>
        <begin position="1414"/>
        <end position="1424"/>
    </location>
</feature>
<feature type="region of interest" description="Disordered" evidence="16">
    <location>
        <begin position="1414"/>
        <end position="1472"/>
    </location>
</feature>
<protein>
    <recommendedName>
        <fullName evidence="12">Neurabin-1</fullName>
    </recommendedName>
    <alternativeName>
        <fullName evidence="14">Neurabin-I</fullName>
    </alternativeName>
    <alternativeName>
        <fullName evidence="13">Neural tissue-specific F-actin-binding protein I</fullName>
    </alternativeName>
    <alternativeName>
        <fullName evidence="15">Protein phosphatase 1 regulatory subunit 9A</fullName>
    </alternativeName>
</protein>
<feature type="compositionally biased region" description="Polar residues" evidence="16">
    <location>
        <begin position="308"/>
        <end position="318"/>
    </location>
</feature>
<keyword evidence="8" id="KW-0175">Coiled coil</keyword>
<dbReference type="GO" id="GO:0007399">
    <property type="term" value="P:nervous system development"/>
    <property type="evidence" value="ECO:0007669"/>
    <property type="project" value="UniProtKB-KW"/>
</dbReference>
<feature type="compositionally biased region" description="Polar residues" evidence="16">
    <location>
        <begin position="261"/>
        <end position="283"/>
    </location>
</feature>
<feature type="compositionally biased region" description="Basic residues" evidence="16">
    <location>
        <begin position="1108"/>
        <end position="1119"/>
    </location>
</feature>
<dbReference type="InterPro" id="IPR001478">
    <property type="entry name" value="PDZ"/>
</dbReference>
<evidence type="ECO:0000256" key="4">
    <source>
        <dbReference type="ARBA" id="ARBA00022553"/>
    </source>
</evidence>
<keyword evidence="7" id="KW-0770">Synapse</keyword>
<evidence type="ECO:0000259" key="18">
    <source>
        <dbReference type="PROSITE" id="PS50106"/>
    </source>
</evidence>
<reference evidence="19 20" key="1">
    <citation type="submission" date="2024-09" db="EMBL/GenBank/DDBJ databases">
        <title>A chromosome-level genome assembly of Gray's grenadier anchovy, Coilia grayii.</title>
        <authorList>
            <person name="Fu Z."/>
        </authorList>
    </citation>
    <scope>NUCLEOTIDE SEQUENCE [LARGE SCALE GENOMIC DNA]</scope>
    <source>
        <strain evidence="19">G4</strain>
        <tissue evidence="19">Muscle</tissue>
    </source>
</reference>
<feature type="compositionally biased region" description="Basic and acidic residues" evidence="16">
    <location>
        <begin position="1336"/>
        <end position="1352"/>
    </location>
</feature>
<evidence type="ECO:0000259" key="17">
    <source>
        <dbReference type="PROSITE" id="PS50105"/>
    </source>
</evidence>
<feature type="compositionally biased region" description="Acidic residues" evidence="16">
    <location>
        <begin position="555"/>
        <end position="565"/>
    </location>
</feature>
<feature type="region of interest" description="Disordered" evidence="16">
    <location>
        <begin position="36"/>
        <end position="60"/>
    </location>
</feature>
<feature type="compositionally biased region" description="Basic and acidic residues" evidence="16">
    <location>
        <begin position="473"/>
        <end position="483"/>
    </location>
</feature>
<dbReference type="InterPro" id="IPR001660">
    <property type="entry name" value="SAM"/>
</dbReference>
<feature type="compositionally biased region" description="Basic and acidic residues" evidence="16">
    <location>
        <begin position="591"/>
        <end position="603"/>
    </location>
</feature>
<evidence type="ECO:0000256" key="7">
    <source>
        <dbReference type="ARBA" id="ARBA00023018"/>
    </source>
</evidence>
<feature type="compositionally biased region" description="Basic and acidic residues" evidence="16">
    <location>
        <begin position="1120"/>
        <end position="1138"/>
    </location>
</feature>
<dbReference type="SMART" id="SM00228">
    <property type="entry name" value="PDZ"/>
    <property type="match status" value="1"/>
</dbReference>
<dbReference type="FunFam" id="1.10.150.50:FF:000008">
    <property type="entry name" value="Neurabin-1 isoform 1-like protein"/>
    <property type="match status" value="1"/>
</dbReference>
<dbReference type="Pfam" id="PF00595">
    <property type="entry name" value="PDZ"/>
    <property type="match status" value="1"/>
</dbReference>
<dbReference type="InterPro" id="IPR040645">
    <property type="entry name" value="Neurabin-1/2_PDZ"/>
</dbReference>
<evidence type="ECO:0000313" key="19">
    <source>
        <dbReference type="EMBL" id="KAL2087506.1"/>
    </source>
</evidence>
<evidence type="ECO:0000313" key="20">
    <source>
        <dbReference type="Proteomes" id="UP001591681"/>
    </source>
</evidence>
<feature type="compositionally biased region" description="Basic and acidic residues" evidence="16">
    <location>
        <begin position="846"/>
        <end position="877"/>
    </location>
</feature>
<dbReference type="SMART" id="SM00454">
    <property type="entry name" value="SAM"/>
    <property type="match status" value="1"/>
</dbReference>
<dbReference type="SUPFAM" id="SSF47769">
    <property type="entry name" value="SAM/Pointed domain"/>
    <property type="match status" value="1"/>
</dbReference>
<feature type="compositionally biased region" description="Acidic residues" evidence="16">
    <location>
        <begin position="816"/>
        <end position="828"/>
    </location>
</feature>
<dbReference type="CDD" id="cd06790">
    <property type="entry name" value="PDZ_neurabin-like"/>
    <property type="match status" value="1"/>
</dbReference>
<dbReference type="Gene3D" id="1.10.150.50">
    <property type="entry name" value="Transcription Factor, Ets-1"/>
    <property type="match status" value="1"/>
</dbReference>
<dbReference type="Gene3D" id="2.30.42.10">
    <property type="match status" value="1"/>
</dbReference>
<dbReference type="EMBL" id="JBHFQA010000014">
    <property type="protein sequence ID" value="KAL2087506.1"/>
    <property type="molecule type" value="Genomic_DNA"/>
</dbReference>
<keyword evidence="4" id="KW-0597">Phosphoprotein</keyword>
<feature type="compositionally biased region" description="Basic and acidic residues" evidence="16">
    <location>
        <begin position="235"/>
        <end position="255"/>
    </location>
</feature>
<feature type="region of interest" description="Disordered" evidence="16">
    <location>
        <begin position="93"/>
        <end position="124"/>
    </location>
</feature>
<dbReference type="PROSITE" id="PS50105">
    <property type="entry name" value="SAM_DOMAIN"/>
    <property type="match status" value="1"/>
</dbReference>
<evidence type="ECO:0000256" key="5">
    <source>
        <dbReference type="ARBA" id="ARBA00022782"/>
    </source>
</evidence>
<feature type="region of interest" description="Disordered" evidence="16">
    <location>
        <begin position="1"/>
        <end position="21"/>
    </location>
</feature>
<dbReference type="Pfam" id="PF07647">
    <property type="entry name" value="SAM_2"/>
    <property type="match status" value="1"/>
</dbReference>
<organism evidence="19 20">
    <name type="scientific">Coilia grayii</name>
    <name type="common">Gray's grenadier anchovy</name>
    <dbReference type="NCBI Taxonomy" id="363190"/>
    <lineage>
        <taxon>Eukaryota</taxon>
        <taxon>Metazoa</taxon>
        <taxon>Chordata</taxon>
        <taxon>Craniata</taxon>
        <taxon>Vertebrata</taxon>
        <taxon>Euteleostomi</taxon>
        <taxon>Actinopterygii</taxon>
        <taxon>Neopterygii</taxon>
        <taxon>Teleostei</taxon>
        <taxon>Clupei</taxon>
        <taxon>Clupeiformes</taxon>
        <taxon>Clupeoidei</taxon>
        <taxon>Engraulidae</taxon>
        <taxon>Coilinae</taxon>
        <taxon>Coilia</taxon>
    </lineage>
</organism>
<dbReference type="PANTHER" id="PTHR16154:SF26">
    <property type="entry name" value="PROTEIN PHOSPHATASE 1 REGULATORY SUBUNIT 9 LIKE"/>
    <property type="match status" value="1"/>
</dbReference>
<dbReference type="GO" id="GO:0003779">
    <property type="term" value="F:actin binding"/>
    <property type="evidence" value="ECO:0007669"/>
    <property type="project" value="UniProtKB-KW"/>
</dbReference>
<feature type="compositionally biased region" description="Basic and acidic residues" evidence="16">
    <location>
        <begin position="498"/>
        <end position="554"/>
    </location>
</feature>
<dbReference type="InterPro" id="IPR043446">
    <property type="entry name" value="Neurabin-like"/>
</dbReference>
<evidence type="ECO:0000256" key="8">
    <source>
        <dbReference type="ARBA" id="ARBA00023054"/>
    </source>
</evidence>
<comment type="subcellular location">
    <subcellularLocation>
        <location evidence="1">Cytoplasm</location>
        <location evidence="1">Cytoskeleton</location>
    </subcellularLocation>
    <subcellularLocation>
        <location evidence="11">Synapse</location>
    </subcellularLocation>
</comment>
<feature type="compositionally biased region" description="Basic and acidic residues" evidence="16">
    <location>
        <begin position="1432"/>
        <end position="1460"/>
    </location>
</feature>
<feature type="compositionally biased region" description="Polar residues" evidence="16">
    <location>
        <begin position="329"/>
        <end position="339"/>
    </location>
</feature>
<feature type="compositionally biased region" description="Basic and acidic residues" evidence="16">
    <location>
        <begin position="424"/>
        <end position="449"/>
    </location>
</feature>
<feature type="compositionally biased region" description="Basic and acidic residues" evidence="16">
    <location>
        <begin position="1089"/>
        <end position="1098"/>
    </location>
</feature>
<evidence type="ECO:0000256" key="12">
    <source>
        <dbReference type="ARBA" id="ARBA00067399"/>
    </source>
</evidence>
<keyword evidence="9" id="KW-0009">Actin-binding</keyword>
<dbReference type="GO" id="GO:0120025">
    <property type="term" value="C:plasma membrane bounded cell projection"/>
    <property type="evidence" value="ECO:0007669"/>
    <property type="project" value="UniProtKB-ARBA"/>
</dbReference>
<keyword evidence="10" id="KW-0206">Cytoskeleton</keyword>
<evidence type="ECO:0000256" key="9">
    <source>
        <dbReference type="ARBA" id="ARBA00023203"/>
    </source>
</evidence>
<dbReference type="Proteomes" id="UP001591681">
    <property type="component" value="Unassembled WGS sequence"/>
</dbReference>
<evidence type="ECO:0000256" key="13">
    <source>
        <dbReference type="ARBA" id="ARBA00076637"/>
    </source>
</evidence>
<feature type="compositionally biased region" description="Basic and acidic residues" evidence="16">
    <location>
        <begin position="1310"/>
        <end position="1326"/>
    </location>
</feature>
<feature type="compositionally biased region" description="Acidic residues" evidence="16">
    <location>
        <begin position="400"/>
        <end position="415"/>
    </location>
</feature>
<feature type="compositionally biased region" description="Low complexity" evidence="16">
    <location>
        <begin position="1188"/>
        <end position="1199"/>
    </location>
</feature>
<keyword evidence="2" id="KW-0217">Developmental protein</keyword>
<dbReference type="FunFam" id="2.30.42.10:FF:000010">
    <property type="entry name" value="Neurabin-1 isoform 1"/>
    <property type="match status" value="1"/>
</dbReference>
<feature type="compositionally biased region" description="Basic and acidic residues" evidence="16">
    <location>
        <begin position="195"/>
        <end position="221"/>
    </location>
</feature>
<evidence type="ECO:0000256" key="1">
    <source>
        <dbReference type="ARBA" id="ARBA00004245"/>
    </source>
</evidence>
<evidence type="ECO:0000256" key="2">
    <source>
        <dbReference type="ARBA" id="ARBA00022473"/>
    </source>
</evidence>
<evidence type="ECO:0000256" key="11">
    <source>
        <dbReference type="ARBA" id="ARBA00034103"/>
    </source>
</evidence>
<feature type="domain" description="SAM" evidence="17">
    <location>
        <begin position="1372"/>
        <end position="1435"/>
    </location>
</feature>
<sequence length="1472" mass="164484">MIKGDGKSERSLRSASPHRNAYKTDFHAIKCSFDGAKTQVSGGSDPWPETRGRPTGTRGNKIKNNIFLQMDGQHHDTGAALTKTELSKHLCPARTPVSASSHKDSVSSITSQESVASDKASLSEEADIDKATLAEKFSVTRKLFEKGLKEQGPTERPAVPAKVVTRLSVDTSTSEEGRTVRRLTSSSEKTSATRGWEDEGRRRELKEREREKGKSESDTPTHRSSGATNAGPMSRRLESFMRDSDSDESNHKADILADGCQSKQMLTSNGHHQSATVSSSYSGKTKHLGTDSPSSGDLSQHLLAVNGSCKTQSQSSDLITAHSHDAHKSVQSSPSTQPGSLVVSHPPERLGRDLTTVGGYGGPGAEPCRARALTDKAAPADTPAGGTVRAELVVLQNESSESEGNEEEHLDDDVFMEAGLQEAPRNRLSERGMSDRKSCQSGEQVKELGRSPGPGEAERREEMESLEESTVEGYRKAQEGEMQKEEEDEEEEKKEKKKVGDVDKKRGIDGEEEHKEEETIKEDLRRPEVTEERSAEDGIREAVVDSRDEGLEDRAGEEEEDDVTAEEERHGEARKVNGCPQICGIENAAFVDDRERDLESHREEDEEEEEEEKNGGGEGEGGHVPELYEELPGLSDEEDPSPQRKIKFSTAPIKVFTTYSNEEYDRRNEDVDPVSASAEYELEKRVEKMDVFPVEIRKGADGLGISIIGMGVGADQGLEKLGIFVKTITEGGPVQQDGRIRVNDQIVEVDSVSLVGVTQLFAATILKNTRGLVSFLIGREKAGVESEVARLISETLHQEKTSRDQEQSLDQQDQRQEEEEEEEEEKEEEPEKGKEEVEEKEEEEDLLKSNEKEAQREHHEEEKEEDKKEVEEEKRAQEVPGDVESPEWTMTEQLDATELAERFKELSSKHLSTVAELKETKEKLCAFERERETWEQQSAELERRWQESSERLQRLEAYWQESQQLCQTVSQRLSQAQAQQEALERRYRDTQAQLQGHEQREAELLRREEELKRVLEEREREFQKKVERLQEQMMALEGRGCAEQQEAAAELRAPGGESRLSSPDSGASDRNGLSTDEPISDPDWVDAVPETRRLDCSAHRAKAQLAQRSRRQRPSRHKLRESARKSPDKDQEPDHGGEDDAVEPSSKRRSLLESLALPVPILTPEGGFQGAGHTGLSTTPQGGRFGEVSGSASPSVSPPTDASTPHSPSSLLQSLRSRRSKSRDKSKTKANRSKDEDPDSSSSGKSKKRFPDFSGLRRSGGKGRKQEKDALRGSLESRGSGDLLDVSSGNASPTGSVTSVPSCMPFSWFGDRERERGEHDRDKDHSLSSCSLPHTPTERHVDRASRREKTLDDDPTPTGKSYMWQSRPLSEWTNQQVSHWLMGMNMDQYIAEFTAKGVNGQKLMDLDSSKLKELGVTSHRDRSTLKKRLKDMRKMQEKMEKRKAKREKERQKEREKEARRNASRPASTDSIC</sequence>
<feature type="compositionally biased region" description="Basic and acidic residues" evidence="16">
    <location>
        <begin position="1223"/>
        <end position="1235"/>
    </location>
</feature>
<dbReference type="PROSITE" id="PS50106">
    <property type="entry name" value="PDZ"/>
    <property type="match status" value="1"/>
</dbReference>
<evidence type="ECO:0000256" key="16">
    <source>
        <dbReference type="SAM" id="MobiDB-lite"/>
    </source>
</evidence>
<dbReference type="InterPro" id="IPR013761">
    <property type="entry name" value="SAM/pointed_sf"/>
</dbReference>
<evidence type="ECO:0000256" key="14">
    <source>
        <dbReference type="ARBA" id="ARBA00077125"/>
    </source>
</evidence>
<keyword evidence="20" id="KW-1185">Reference proteome</keyword>
<feature type="compositionally biased region" description="Basic and acidic residues" evidence="16">
    <location>
        <begin position="796"/>
        <end position="806"/>
    </location>
</feature>
<evidence type="ECO:0000256" key="6">
    <source>
        <dbReference type="ARBA" id="ARBA00022902"/>
    </source>
</evidence>
<feature type="compositionally biased region" description="Basic and acidic residues" evidence="16">
    <location>
        <begin position="566"/>
        <end position="575"/>
    </location>
</feature>
<dbReference type="PANTHER" id="PTHR16154">
    <property type="entry name" value="NEURABIN"/>
    <property type="match status" value="1"/>
</dbReference>
<dbReference type="SUPFAM" id="SSF50156">
    <property type="entry name" value="PDZ domain-like"/>
    <property type="match status" value="1"/>
</dbReference>